<dbReference type="InterPro" id="IPR013128">
    <property type="entry name" value="Peptidase_C1A"/>
</dbReference>
<evidence type="ECO:0000256" key="1">
    <source>
        <dbReference type="ARBA" id="ARBA00008455"/>
    </source>
</evidence>
<dbReference type="GO" id="GO:0008234">
    <property type="term" value="F:cysteine-type peptidase activity"/>
    <property type="evidence" value="ECO:0007669"/>
    <property type="project" value="InterPro"/>
</dbReference>
<dbReference type="PROSITE" id="PS00139">
    <property type="entry name" value="THIOL_PROTEASE_CYS"/>
    <property type="match status" value="1"/>
</dbReference>
<keyword evidence="3" id="KW-0732">Signal</keyword>
<dbReference type="AlphaFoldDB" id="A0A1B2I893"/>
<dbReference type="EMBL" id="CP016757">
    <property type="protein sequence ID" value="ANZ46181.1"/>
    <property type="molecule type" value="Genomic_DNA"/>
</dbReference>
<feature type="signal peptide" evidence="3">
    <location>
        <begin position="1"/>
        <end position="29"/>
    </location>
</feature>
<dbReference type="SUPFAM" id="SSF54001">
    <property type="entry name" value="Cysteine proteinases"/>
    <property type="match status" value="1"/>
</dbReference>
<proteinExistence type="inferred from homology"/>
<gene>
    <name evidence="5" type="ORF">BED41_14380</name>
</gene>
<feature type="transmembrane region" description="Helical" evidence="2">
    <location>
        <begin position="703"/>
        <end position="725"/>
    </location>
</feature>
<evidence type="ECO:0000313" key="6">
    <source>
        <dbReference type="Proteomes" id="UP000093044"/>
    </source>
</evidence>
<feature type="chain" id="PRO_5008539022" description="Peptidase C1A papain C-terminal domain-containing protein" evidence="3">
    <location>
        <begin position="30"/>
        <end position="731"/>
    </location>
</feature>
<keyword evidence="2" id="KW-0472">Membrane</keyword>
<dbReference type="SMART" id="SM00645">
    <property type="entry name" value="Pept_C1"/>
    <property type="match status" value="1"/>
</dbReference>
<dbReference type="PANTHER" id="PTHR12411">
    <property type="entry name" value="CYSTEINE PROTEASE FAMILY C1-RELATED"/>
    <property type="match status" value="1"/>
</dbReference>
<evidence type="ECO:0000256" key="3">
    <source>
        <dbReference type="SAM" id="SignalP"/>
    </source>
</evidence>
<comment type="similarity">
    <text evidence="1">Belongs to the peptidase C1 family.</text>
</comment>
<dbReference type="InterPro" id="IPR030821">
    <property type="entry name" value="Synergist_CTERM"/>
</dbReference>
<dbReference type="PROSITE" id="PS00639">
    <property type="entry name" value="THIOL_PROTEASE_HIS"/>
    <property type="match status" value="1"/>
</dbReference>
<evidence type="ECO:0000313" key="5">
    <source>
        <dbReference type="EMBL" id="ANZ46181.1"/>
    </source>
</evidence>
<dbReference type="InterPro" id="IPR025660">
    <property type="entry name" value="Pept_his_AS"/>
</dbReference>
<reference evidence="5" key="1">
    <citation type="submission" date="2016-08" db="EMBL/GenBank/DDBJ databases">
        <title>Complete genome of Cloacibacillus porcorum.</title>
        <authorList>
            <person name="Looft T."/>
            <person name="Bayles D.O."/>
            <person name="Alt D.P."/>
        </authorList>
    </citation>
    <scope>NUCLEOTIDE SEQUENCE [LARGE SCALE GENOMIC DNA]</scope>
    <source>
        <strain evidence="5">CL-84</strain>
    </source>
</reference>
<keyword evidence="2" id="KW-1133">Transmembrane helix</keyword>
<dbReference type="InterPro" id="IPR000169">
    <property type="entry name" value="Pept_cys_AS"/>
</dbReference>
<dbReference type="Gene3D" id="3.90.70.10">
    <property type="entry name" value="Cysteine proteinases"/>
    <property type="match status" value="1"/>
</dbReference>
<dbReference type="GO" id="GO:0006508">
    <property type="term" value="P:proteolysis"/>
    <property type="evidence" value="ECO:0007669"/>
    <property type="project" value="InterPro"/>
</dbReference>
<evidence type="ECO:0000259" key="4">
    <source>
        <dbReference type="SMART" id="SM00645"/>
    </source>
</evidence>
<dbReference type="InterPro" id="IPR000668">
    <property type="entry name" value="Peptidase_C1A_C"/>
</dbReference>
<dbReference type="InterPro" id="IPR040528">
    <property type="entry name" value="Lectin-like"/>
</dbReference>
<name>A0A1B2I893_9BACT</name>
<dbReference type="KEGG" id="cpor:BED41_14380"/>
<protein>
    <recommendedName>
        <fullName evidence="4">Peptidase C1A papain C-terminal domain-containing protein</fullName>
    </recommendedName>
</protein>
<dbReference type="Pfam" id="PF00112">
    <property type="entry name" value="Peptidase_C1"/>
    <property type="match status" value="1"/>
</dbReference>
<dbReference type="NCBIfam" id="TIGR04564">
    <property type="entry name" value="Synergist_CTERM"/>
    <property type="match status" value="1"/>
</dbReference>
<dbReference type="STRING" id="1197717.BED41_14380"/>
<dbReference type="InterPro" id="IPR038765">
    <property type="entry name" value="Papain-like_cys_pep_sf"/>
</dbReference>
<keyword evidence="6" id="KW-1185">Reference proteome</keyword>
<sequence>MTGQMNKKMIRMLAPLLCAAILAAVPAFAAVAPLNPAFTEYVVKHEGGAKNVGAVKNNINIKGTAGVPNFGYVPSPLDWSHLRGVVYPVGIPRGDSAARAARAADQLPATYDLRPSLPAVRNQAPFGNCWTYSAMAATESNLIKQGLASSSDIALSVWYITYYAYNSGSGFVPFTNVSGQPYYNAGGNDWRAVALLGRGTGSLYAAEAPAPLTVGTVYAPAVAPRRYKLNNAFYLGSDEVREVPLSEGRRDMIKGAVMEYGAASVGIYQFRNNDESQQAISKDVFSDEKRSYYTGLQYGDNDINGSTVNFYTNHAVAIAGWDDNYPKENFAADNPPQKDGAWIIRNSWGAGWGGDGGYFYVSYEEGTLCDGVVYDTAAARSGERVYQYDPLGPVNWYSLYENGSTEPVQYFANLFTAAADDRISSVAFYVPEPGNSYEIKIYQNCGANSPVSGSLASTVSAVGLVPGYNTVALKTPVDVANGTRFSVVVKATTKEGGYPYPVPVEYRLENYSKAASANRGDGWVSGDGVNFQDIIDAGGDGTVSICLKAFGERQHNPTDTVLEPSGPVTVDAPEGVMAAAEEVSAGDNTKVQQTVIAELKDESVEGIAADKNVTLKGVFALTVSHGNTGGAASFTVPFSTPLSFAGEPYVIIPKKDGSGFVAFPAKYSAGSLSFGVSDLNEFFSTAEITVADVRESAAPAPSGGGGCAAGLGAAALLLLIPLALVRRGRRS</sequence>
<accession>A0A1B2I893</accession>
<keyword evidence="2" id="KW-0812">Transmembrane</keyword>
<feature type="domain" description="Peptidase C1A papain C-terminal" evidence="4">
    <location>
        <begin position="107"/>
        <end position="376"/>
    </location>
</feature>
<dbReference type="Proteomes" id="UP000093044">
    <property type="component" value="Chromosome"/>
</dbReference>
<dbReference type="Pfam" id="PF18560">
    <property type="entry name" value="Lectin_like"/>
    <property type="match status" value="1"/>
</dbReference>
<organism evidence="5 6">
    <name type="scientific">Cloacibacillus porcorum</name>
    <dbReference type="NCBI Taxonomy" id="1197717"/>
    <lineage>
        <taxon>Bacteria</taxon>
        <taxon>Thermotogati</taxon>
        <taxon>Synergistota</taxon>
        <taxon>Synergistia</taxon>
        <taxon>Synergistales</taxon>
        <taxon>Synergistaceae</taxon>
        <taxon>Cloacibacillus</taxon>
    </lineage>
</organism>
<evidence type="ECO:0000256" key="2">
    <source>
        <dbReference type="SAM" id="Phobius"/>
    </source>
</evidence>